<proteinExistence type="inferred from homology"/>
<dbReference type="EMBL" id="MGDE01000080">
    <property type="protein sequence ID" value="OGL46659.1"/>
    <property type="molecule type" value="Genomic_DNA"/>
</dbReference>
<evidence type="ECO:0000256" key="10">
    <source>
        <dbReference type="ARBA" id="ARBA00023167"/>
    </source>
</evidence>
<dbReference type="GO" id="GO:0035999">
    <property type="term" value="P:tetrahydrofolate interconversion"/>
    <property type="evidence" value="ECO:0007669"/>
    <property type="project" value="TreeGrafter"/>
</dbReference>
<evidence type="ECO:0000256" key="2">
    <source>
        <dbReference type="ARBA" id="ARBA00011738"/>
    </source>
</evidence>
<dbReference type="PROSITE" id="PS00766">
    <property type="entry name" value="THF_DHG_CYH_1"/>
    <property type="match status" value="1"/>
</dbReference>
<evidence type="ECO:0000256" key="4">
    <source>
        <dbReference type="ARBA" id="ARBA00022605"/>
    </source>
</evidence>
<gene>
    <name evidence="14" type="ORF">A2W05_02145</name>
</gene>
<dbReference type="InterPro" id="IPR020631">
    <property type="entry name" value="THF_DH/CycHdrlase_NAD-bd_dom"/>
</dbReference>
<dbReference type="SUPFAM" id="SSF51735">
    <property type="entry name" value="NAD(P)-binding Rossmann-fold domains"/>
    <property type="match status" value="1"/>
</dbReference>
<keyword evidence="9" id="KW-0368">Histidine biosynthesis</keyword>
<reference evidence="14 15" key="1">
    <citation type="journal article" date="2016" name="Nat. Commun.">
        <title>Thousands of microbial genomes shed light on interconnected biogeochemical processes in an aquifer system.</title>
        <authorList>
            <person name="Anantharaman K."/>
            <person name="Brown C.T."/>
            <person name="Hug L.A."/>
            <person name="Sharon I."/>
            <person name="Castelle C.J."/>
            <person name="Probst A.J."/>
            <person name="Thomas B.C."/>
            <person name="Singh A."/>
            <person name="Wilkins M.J."/>
            <person name="Karaoz U."/>
            <person name="Brodie E.L."/>
            <person name="Williams K.H."/>
            <person name="Hubbard S.S."/>
            <person name="Banfield J.F."/>
        </authorList>
    </citation>
    <scope>NUCLEOTIDE SEQUENCE [LARGE SCALE GENOMIC DNA]</scope>
</reference>
<dbReference type="HAMAP" id="MF_01576">
    <property type="entry name" value="THF_DHG_CYH"/>
    <property type="match status" value="1"/>
</dbReference>
<feature type="domain" description="Tetrahydrofolate dehydrogenase/cyclohydrolase catalytic" evidence="12">
    <location>
        <begin position="3"/>
        <end position="118"/>
    </location>
</feature>
<dbReference type="PRINTS" id="PR00085">
    <property type="entry name" value="THFDHDRGNASE"/>
</dbReference>
<keyword evidence="11" id="KW-0511">Multifunctional enzyme</keyword>
<dbReference type="Pfam" id="PF00763">
    <property type="entry name" value="THF_DHG_CYH"/>
    <property type="match status" value="1"/>
</dbReference>
<dbReference type="Proteomes" id="UP000178797">
    <property type="component" value="Unassembled WGS sequence"/>
</dbReference>
<dbReference type="InterPro" id="IPR046346">
    <property type="entry name" value="Aminoacid_DH-like_N_sf"/>
</dbReference>
<dbReference type="PANTHER" id="PTHR48099">
    <property type="entry name" value="C-1-TETRAHYDROFOLATE SYNTHASE, CYTOPLASMIC-RELATED"/>
    <property type="match status" value="1"/>
</dbReference>
<evidence type="ECO:0000313" key="14">
    <source>
        <dbReference type="EMBL" id="OGL46659.1"/>
    </source>
</evidence>
<evidence type="ECO:0000256" key="8">
    <source>
        <dbReference type="ARBA" id="ARBA00023002"/>
    </source>
</evidence>
<evidence type="ECO:0000256" key="6">
    <source>
        <dbReference type="ARBA" id="ARBA00022801"/>
    </source>
</evidence>
<dbReference type="InterPro" id="IPR000672">
    <property type="entry name" value="THF_DH/CycHdrlase"/>
</dbReference>
<evidence type="ECO:0000259" key="12">
    <source>
        <dbReference type="Pfam" id="PF00763"/>
    </source>
</evidence>
<keyword evidence="4" id="KW-0028">Amino-acid biosynthesis</keyword>
<keyword evidence="8" id="KW-0560">Oxidoreductase</keyword>
<dbReference type="AlphaFoldDB" id="A0A1F7RYN1"/>
<dbReference type="PROSITE" id="PS00767">
    <property type="entry name" value="THF_DHG_CYH_2"/>
    <property type="match status" value="1"/>
</dbReference>
<comment type="pathway">
    <text evidence="1">One-carbon metabolism; tetrahydrofolate interconversion.</text>
</comment>
<dbReference type="Gene3D" id="3.40.50.720">
    <property type="entry name" value="NAD(P)-binding Rossmann-like Domain"/>
    <property type="match status" value="1"/>
</dbReference>
<dbReference type="FunFam" id="3.40.50.10860:FF:000005">
    <property type="entry name" value="C-1-tetrahydrofolate synthase, cytoplasmic, putative"/>
    <property type="match status" value="1"/>
</dbReference>
<evidence type="ECO:0000313" key="15">
    <source>
        <dbReference type="Proteomes" id="UP000178797"/>
    </source>
</evidence>
<dbReference type="InterPro" id="IPR036291">
    <property type="entry name" value="NAD(P)-bd_dom_sf"/>
</dbReference>
<sequence length="275" mass="29543">MIIDGNAVSKEIRDKIKIEVEQLRGKFTRAPGLTVILIGDDPASQIYVGRKSKACSEVGIASEIKRLPGDVHENEVINLISDLNKNDNVDGILVQLPLPKHLDENKIIDAISPRKDVDGLHPFNIGNLVLNKASLVPCTAAGIIELIQRTGIEIKGKHSVIIGRSNIVGKPAALMLLHKHSTVTICHSRTKDLKEIAKQADILIAAIGKAKFVTKDMVKNGAIVIDVGINRVDGKLLGDCDFEEIKEIAGAITPVPGGVGPMTVAMLLKNTLSAY</sequence>
<feature type="domain" description="Tetrahydrofolate dehydrogenase/cyclohydrolase NAD(P)-binding" evidence="13">
    <location>
        <begin position="137"/>
        <end position="274"/>
    </location>
</feature>
<dbReference type="NCBIfam" id="NF010783">
    <property type="entry name" value="PRK14186.1"/>
    <property type="match status" value="1"/>
</dbReference>
<protein>
    <submittedName>
        <fullName evidence="14">Bifunctional 5,10-methylene-tetrahydrofolate dehydrogenase/5,10-methylene-tetrahydrofolate cyclohydrolase</fullName>
    </submittedName>
</protein>
<dbReference type="GO" id="GO:0006164">
    <property type="term" value="P:purine nucleotide biosynthetic process"/>
    <property type="evidence" value="ECO:0007669"/>
    <property type="project" value="UniProtKB-KW"/>
</dbReference>
<evidence type="ECO:0000256" key="7">
    <source>
        <dbReference type="ARBA" id="ARBA00022857"/>
    </source>
</evidence>
<dbReference type="CDD" id="cd01080">
    <property type="entry name" value="NAD_bind_m-THF_DH_Cyclohyd"/>
    <property type="match status" value="1"/>
</dbReference>
<evidence type="ECO:0000256" key="9">
    <source>
        <dbReference type="ARBA" id="ARBA00023102"/>
    </source>
</evidence>
<keyword evidence="3" id="KW-0554">One-carbon metabolism</keyword>
<evidence type="ECO:0000256" key="5">
    <source>
        <dbReference type="ARBA" id="ARBA00022755"/>
    </source>
</evidence>
<dbReference type="GO" id="GO:0004477">
    <property type="term" value="F:methenyltetrahydrofolate cyclohydrolase activity"/>
    <property type="evidence" value="ECO:0007669"/>
    <property type="project" value="TreeGrafter"/>
</dbReference>
<organism evidence="14 15">
    <name type="scientific">Candidatus Schekmanbacteria bacterium RBG_16_38_10</name>
    <dbReference type="NCBI Taxonomy" id="1817879"/>
    <lineage>
        <taxon>Bacteria</taxon>
        <taxon>Candidatus Schekmaniibacteriota</taxon>
    </lineage>
</organism>
<dbReference type="GO" id="GO:0004488">
    <property type="term" value="F:methylenetetrahydrofolate dehydrogenase (NADP+) activity"/>
    <property type="evidence" value="ECO:0007669"/>
    <property type="project" value="InterPro"/>
</dbReference>
<dbReference type="SUPFAM" id="SSF53223">
    <property type="entry name" value="Aminoacid dehydrogenase-like, N-terminal domain"/>
    <property type="match status" value="1"/>
</dbReference>
<keyword evidence="10" id="KW-0486">Methionine biosynthesis</keyword>
<comment type="caution">
    <text evidence="14">The sequence shown here is derived from an EMBL/GenBank/DDBJ whole genome shotgun (WGS) entry which is preliminary data.</text>
</comment>
<dbReference type="NCBIfam" id="NF008058">
    <property type="entry name" value="PRK10792.1"/>
    <property type="match status" value="1"/>
</dbReference>
<dbReference type="InterPro" id="IPR020867">
    <property type="entry name" value="THF_DH/CycHdrlase_CS"/>
</dbReference>
<comment type="subunit">
    <text evidence="2">Homodimer.</text>
</comment>
<keyword evidence="7" id="KW-0521">NADP</keyword>
<keyword evidence="6 14" id="KW-0378">Hydrolase</keyword>
<evidence type="ECO:0000256" key="3">
    <source>
        <dbReference type="ARBA" id="ARBA00022563"/>
    </source>
</evidence>
<dbReference type="PANTHER" id="PTHR48099:SF5">
    <property type="entry name" value="C-1-TETRAHYDROFOLATE SYNTHASE, CYTOPLASMIC"/>
    <property type="match status" value="1"/>
</dbReference>
<name>A0A1F7RYN1_9BACT</name>
<dbReference type="InterPro" id="IPR020630">
    <property type="entry name" value="THF_DH/CycHdrlase_cat_dom"/>
</dbReference>
<feature type="non-terminal residue" evidence="14">
    <location>
        <position position="275"/>
    </location>
</feature>
<dbReference type="GO" id="GO:0005829">
    <property type="term" value="C:cytosol"/>
    <property type="evidence" value="ECO:0007669"/>
    <property type="project" value="TreeGrafter"/>
</dbReference>
<evidence type="ECO:0000259" key="13">
    <source>
        <dbReference type="Pfam" id="PF02882"/>
    </source>
</evidence>
<dbReference type="GO" id="GO:0009086">
    <property type="term" value="P:methionine biosynthetic process"/>
    <property type="evidence" value="ECO:0007669"/>
    <property type="project" value="UniProtKB-KW"/>
</dbReference>
<accession>A0A1F7RYN1</accession>
<dbReference type="GO" id="GO:0000105">
    <property type="term" value="P:L-histidine biosynthetic process"/>
    <property type="evidence" value="ECO:0007669"/>
    <property type="project" value="UniProtKB-KW"/>
</dbReference>
<evidence type="ECO:0000256" key="11">
    <source>
        <dbReference type="ARBA" id="ARBA00023268"/>
    </source>
</evidence>
<dbReference type="Gene3D" id="3.40.50.10860">
    <property type="entry name" value="Leucine Dehydrogenase, chain A, domain 1"/>
    <property type="match status" value="1"/>
</dbReference>
<dbReference type="FunFam" id="3.40.50.720:FF:000094">
    <property type="entry name" value="Bifunctional protein FolD"/>
    <property type="match status" value="1"/>
</dbReference>
<dbReference type="Pfam" id="PF02882">
    <property type="entry name" value="THF_DHG_CYH_C"/>
    <property type="match status" value="1"/>
</dbReference>
<evidence type="ECO:0000256" key="1">
    <source>
        <dbReference type="ARBA" id="ARBA00004777"/>
    </source>
</evidence>
<keyword evidence="5" id="KW-0658">Purine biosynthesis</keyword>